<protein>
    <submittedName>
        <fullName evidence="3">Large proline-rich protein BAG6 isoform X2</fullName>
    </submittedName>
</protein>
<comment type="caution">
    <text evidence="3">The sequence shown here is derived from an EMBL/GenBank/DDBJ whole genome shotgun (WGS) entry which is preliminary data.</text>
</comment>
<dbReference type="AlphaFoldDB" id="A0A833VJE6"/>
<dbReference type="SMART" id="SM00213">
    <property type="entry name" value="UBQ"/>
    <property type="match status" value="1"/>
</dbReference>
<evidence type="ECO:0000259" key="2">
    <source>
        <dbReference type="PROSITE" id="PS50053"/>
    </source>
</evidence>
<feature type="region of interest" description="Disordered" evidence="1">
    <location>
        <begin position="550"/>
        <end position="572"/>
    </location>
</feature>
<dbReference type="GO" id="GO:0036503">
    <property type="term" value="P:ERAD pathway"/>
    <property type="evidence" value="ECO:0007669"/>
    <property type="project" value="TreeGrafter"/>
</dbReference>
<dbReference type="SUPFAM" id="SSF54236">
    <property type="entry name" value="Ubiquitin-like"/>
    <property type="match status" value="1"/>
</dbReference>
<sequence length="641" mass="67371">MEGESIATTSEGISTGADTAKIEIKIKTLDSQTYTLRVNKRVPVPQLKEQIAGVTGIESGQQRLICRGQVLRDNELLSHYHVEDGHTLHLVVRQPPEIVPNNLGAANSSSGALNNQRNQLTESIVLEAINIQHRSRGFPNIGQIVSSIVNSLGTSGGASLGMDPVVGAANHESQPTESTEPHLNPRSFTVEIGSMQVPSQNQSAETSTGSVNPSPIPDSLATISQYLEFMSEDFRRAGFFGHIDSITPVGHGHGTQSVSNLSQALVSTRLLMIEAQNCLSELAAQLSDHANVTLVPARAQLQALSMRSGILVQNLGSLLLELGRNAIMLDMGSTPQDASVNAGPAMFISGNGPNPLMVQPVPFFPSSSLAGQTGDLYSSRGVHSDLSRTLLRPRNIDIHIRAGRGAPAPSGANPSGETGTQTQEQPGAARNSGLTNQGLNGEPGIRMVPVPLRMIAVPVLARMPVRGDSGSVVPPASEPSSVGSQPNLDHFMQGPNVASGSEPLVYASGGPSNTELEDMSALLQEWLGTAHAVDPFQLRGSRTARQEPFVNASAAAPPDASGDTRIPDATSGVTEEGVQFSNLLSQVLPVVSQIVDARSSASAAATPVEGSNGHARRNSNVSRTPDNPEEGPSAKRQRKNN</sequence>
<evidence type="ECO:0000256" key="1">
    <source>
        <dbReference type="SAM" id="MobiDB-lite"/>
    </source>
</evidence>
<dbReference type="OrthoDB" id="267397at2759"/>
<keyword evidence="4" id="KW-1185">Reference proteome</keyword>
<dbReference type="Pfam" id="PF00240">
    <property type="entry name" value="ubiquitin"/>
    <property type="match status" value="1"/>
</dbReference>
<accession>A0A833VJE6</accession>
<feature type="compositionally biased region" description="Low complexity" evidence="1">
    <location>
        <begin position="403"/>
        <end position="416"/>
    </location>
</feature>
<reference evidence="3" key="1">
    <citation type="submission" date="2020-01" db="EMBL/GenBank/DDBJ databases">
        <title>Genome sequence of Kobresia littledalei, the first chromosome-level genome in the family Cyperaceae.</title>
        <authorList>
            <person name="Qu G."/>
        </authorList>
    </citation>
    <scope>NUCLEOTIDE SEQUENCE</scope>
    <source>
        <strain evidence="3">C.B.Clarke</strain>
        <tissue evidence="3">Leaf</tissue>
    </source>
</reference>
<dbReference type="Proteomes" id="UP000623129">
    <property type="component" value="Unassembled WGS sequence"/>
</dbReference>
<feature type="compositionally biased region" description="Low complexity" evidence="1">
    <location>
        <begin position="552"/>
        <end position="563"/>
    </location>
</feature>
<dbReference type="PRINTS" id="PR00348">
    <property type="entry name" value="UBIQUITIN"/>
</dbReference>
<feature type="domain" description="Ubiquitin-like" evidence="2">
    <location>
        <begin position="22"/>
        <end position="97"/>
    </location>
</feature>
<dbReference type="FunFam" id="3.10.20.90:FF:000154">
    <property type="entry name" value="Large proline-rich protein BAG6"/>
    <property type="match status" value="1"/>
</dbReference>
<evidence type="ECO:0000313" key="3">
    <source>
        <dbReference type="EMBL" id="KAF3325874.1"/>
    </source>
</evidence>
<dbReference type="EMBL" id="SWLB01000019">
    <property type="protein sequence ID" value="KAF3325874.1"/>
    <property type="molecule type" value="Genomic_DNA"/>
</dbReference>
<feature type="region of interest" description="Disordered" evidence="1">
    <location>
        <begin position="196"/>
        <end position="215"/>
    </location>
</feature>
<proteinExistence type="predicted"/>
<dbReference type="GO" id="GO:0071818">
    <property type="term" value="C:BAT3 complex"/>
    <property type="evidence" value="ECO:0007669"/>
    <property type="project" value="TreeGrafter"/>
</dbReference>
<feature type="region of interest" description="Disordered" evidence="1">
    <location>
        <begin position="166"/>
        <end position="185"/>
    </location>
</feature>
<feature type="region of interest" description="Disordered" evidence="1">
    <location>
        <begin position="402"/>
        <end position="444"/>
    </location>
</feature>
<feature type="region of interest" description="Disordered" evidence="1">
    <location>
        <begin position="600"/>
        <end position="641"/>
    </location>
</feature>
<feature type="compositionally biased region" description="Polar residues" evidence="1">
    <location>
        <begin position="196"/>
        <end position="213"/>
    </location>
</feature>
<evidence type="ECO:0000313" key="4">
    <source>
        <dbReference type="Proteomes" id="UP000623129"/>
    </source>
</evidence>
<dbReference type="GO" id="GO:0051787">
    <property type="term" value="F:misfolded protein binding"/>
    <property type="evidence" value="ECO:0007669"/>
    <property type="project" value="TreeGrafter"/>
</dbReference>
<dbReference type="InterPro" id="IPR019956">
    <property type="entry name" value="Ubiquitin_dom"/>
</dbReference>
<dbReference type="PROSITE" id="PS50053">
    <property type="entry name" value="UBIQUITIN_2"/>
    <property type="match status" value="1"/>
</dbReference>
<dbReference type="InterPro" id="IPR029071">
    <property type="entry name" value="Ubiquitin-like_domsf"/>
</dbReference>
<name>A0A833VJE6_9POAL</name>
<dbReference type="Gene3D" id="3.10.20.90">
    <property type="entry name" value="Phosphatidylinositol 3-kinase Catalytic Subunit, Chain A, domain 1"/>
    <property type="match status" value="1"/>
</dbReference>
<dbReference type="PANTHER" id="PTHR15204:SF0">
    <property type="entry name" value="LARGE PROLINE-RICH PROTEIN BAG6"/>
    <property type="match status" value="1"/>
</dbReference>
<gene>
    <name evidence="3" type="ORF">FCM35_KLT08954</name>
</gene>
<dbReference type="InterPro" id="IPR000626">
    <property type="entry name" value="Ubiquitin-like_dom"/>
</dbReference>
<dbReference type="GO" id="GO:0031593">
    <property type="term" value="F:polyubiquitin modification-dependent protein binding"/>
    <property type="evidence" value="ECO:0007669"/>
    <property type="project" value="TreeGrafter"/>
</dbReference>
<dbReference type="PANTHER" id="PTHR15204">
    <property type="entry name" value="LARGE PROLINE-RICH PROTEIN BAG6"/>
    <property type="match status" value="1"/>
</dbReference>
<organism evidence="3 4">
    <name type="scientific">Carex littledalei</name>
    <dbReference type="NCBI Taxonomy" id="544730"/>
    <lineage>
        <taxon>Eukaryota</taxon>
        <taxon>Viridiplantae</taxon>
        <taxon>Streptophyta</taxon>
        <taxon>Embryophyta</taxon>
        <taxon>Tracheophyta</taxon>
        <taxon>Spermatophyta</taxon>
        <taxon>Magnoliopsida</taxon>
        <taxon>Liliopsida</taxon>
        <taxon>Poales</taxon>
        <taxon>Cyperaceae</taxon>
        <taxon>Cyperoideae</taxon>
        <taxon>Cariceae</taxon>
        <taxon>Carex</taxon>
        <taxon>Carex subgen. Euthyceras</taxon>
    </lineage>
</organism>